<organism evidence="1 2">
    <name type="scientific">Aspergillus fumigatiaffinis</name>
    <dbReference type="NCBI Taxonomy" id="340414"/>
    <lineage>
        <taxon>Eukaryota</taxon>
        <taxon>Fungi</taxon>
        <taxon>Dikarya</taxon>
        <taxon>Ascomycota</taxon>
        <taxon>Pezizomycotina</taxon>
        <taxon>Eurotiomycetes</taxon>
        <taxon>Eurotiomycetidae</taxon>
        <taxon>Eurotiales</taxon>
        <taxon>Aspergillaceae</taxon>
        <taxon>Aspergillus</taxon>
        <taxon>Aspergillus subgen. Fumigati</taxon>
    </lineage>
</organism>
<name>A0A8H4HGE5_9EURO</name>
<reference evidence="1" key="2">
    <citation type="submission" date="2020-04" db="EMBL/GenBank/DDBJ databases">
        <authorList>
            <person name="Santos R.A.C."/>
            <person name="Steenwyk J.L."/>
            <person name="Rivero-Menendez O."/>
            <person name="Mead M.E."/>
            <person name="Silva L.P."/>
            <person name="Bastos R.W."/>
            <person name="Alastruey-Izquierdo A."/>
            <person name="Goldman G.H."/>
            <person name="Rokas A."/>
        </authorList>
    </citation>
    <scope>NUCLEOTIDE SEQUENCE</scope>
    <source>
        <strain evidence="1">CNM-CM6805</strain>
    </source>
</reference>
<protein>
    <submittedName>
        <fullName evidence="1">Uncharacterized protein</fullName>
    </submittedName>
</protein>
<accession>A0A8H4HGE5</accession>
<proteinExistence type="predicted"/>
<evidence type="ECO:0000313" key="1">
    <source>
        <dbReference type="EMBL" id="KAF4243133.1"/>
    </source>
</evidence>
<dbReference type="EMBL" id="JAAAPX010000013">
    <property type="protein sequence ID" value="KAF4243133.1"/>
    <property type="molecule type" value="Genomic_DNA"/>
</dbReference>
<reference evidence="1" key="1">
    <citation type="journal article" date="2020" name="bioRxiv">
        <title>Genomic and phenotypic heterogeneity of clinical isolates of the human pathogens Aspergillus fumigatus, Aspergillus lentulus and Aspergillus fumigatiaffinis.</title>
        <authorList>
            <person name="dos Santos R.A.C."/>
            <person name="Steenwyk J.L."/>
            <person name="Rivero-Menendez O."/>
            <person name="Mead M.E."/>
            <person name="Silva L.P."/>
            <person name="Bastos R.W."/>
            <person name="Alastruey-Izquierdo A."/>
            <person name="Goldman G.H."/>
            <person name="Rokas A."/>
        </authorList>
    </citation>
    <scope>NUCLEOTIDE SEQUENCE</scope>
    <source>
        <strain evidence="1">CNM-CM6805</strain>
    </source>
</reference>
<dbReference type="Proteomes" id="UP000653565">
    <property type="component" value="Unassembled WGS sequence"/>
</dbReference>
<keyword evidence="2" id="KW-1185">Reference proteome</keyword>
<evidence type="ECO:0000313" key="2">
    <source>
        <dbReference type="Proteomes" id="UP000653565"/>
    </source>
</evidence>
<comment type="caution">
    <text evidence="1">The sequence shown here is derived from an EMBL/GenBank/DDBJ whole genome shotgun (WGS) entry which is preliminary data.</text>
</comment>
<dbReference type="AlphaFoldDB" id="A0A8H4HGE5"/>
<gene>
    <name evidence="1" type="ORF">CNMCM6805_001735</name>
</gene>
<sequence>MTRAGTALFTTEYNSIWYVLDAESLETGLINVVQFKPNGEINHSTQRRPFNLAQIMTFHIGNGWPLKELIQSGIGGRSHHNQPMMDLDLPILDILQTVKDRGEFQDTAWGDREMWAREIDGAAPGYLQLEGDGREEEFELERLAELE</sequence>